<dbReference type="PROSITE" id="PS50297">
    <property type="entry name" value="ANK_REP_REGION"/>
    <property type="match status" value="1"/>
</dbReference>
<keyword evidence="2 3" id="KW-0040">ANK repeat</keyword>
<keyword evidence="6" id="KW-1185">Reference proteome</keyword>
<feature type="region of interest" description="Disordered" evidence="4">
    <location>
        <begin position="191"/>
        <end position="228"/>
    </location>
</feature>
<dbReference type="PROSITE" id="PS50088">
    <property type="entry name" value="ANK_REPEAT"/>
    <property type="match status" value="1"/>
</dbReference>
<dbReference type="Pfam" id="PF12796">
    <property type="entry name" value="Ank_2"/>
    <property type="match status" value="1"/>
</dbReference>
<dbReference type="OrthoDB" id="191139at2759"/>
<dbReference type="eggNOG" id="ENOG502SX4G">
    <property type="taxonomic scope" value="Eukaryota"/>
</dbReference>
<feature type="region of interest" description="Disordered" evidence="4">
    <location>
        <begin position="356"/>
        <end position="389"/>
    </location>
</feature>
<protein>
    <submittedName>
        <fullName evidence="5">Uncharacterized protein</fullName>
    </submittedName>
</protein>
<sequence length="389" mass="43753">MAEPVSSIITIATVSIAIIKETISYIKNVHLVDKVVDRLLLRFKDLHKLIKLVESTYRRADAEQENDHSRYIRNYLLRCRDRLRDIQNMLYELPSKESTSFIQKAALKRGMDKVKDDIDLAMSDIHDYMDFIRTGISLDVASAHRRLSEVMAAQQVTTVTTDLHQITAQSLNRTLSNAETLLAYDAGTIPRRSSTETSLSRPSVSSSSSQALHLQSDDNASILSTHDSIPPKPNSEWVDFHFELTKCDGDPSRIDQIRKTLQQHPAASTLAQSTNTSQRTPLHLAAQRGDVQLGLTLLSFGADINAQDSEPASVLDAAVECNQRKFVALLLEHNVDETVLQPRNQARLDEMKRIIEYSKDRDSSARQSPKEKKSSRKMSWGSRRGLSNT</sequence>
<dbReference type="VEuPathDB" id="FungiDB:LEMA_P012140.1"/>
<dbReference type="PANTHER" id="PTHR24171">
    <property type="entry name" value="ANKYRIN REPEAT DOMAIN-CONTAINING PROTEIN 39-RELATED"/>
    <property type="match status" value="1"/>
</dbReference>
<gene>
    <name evidence="5" type="ORF">LEMA_P012140.1</name>
</gene>
<name>E5AD75_LEPMJ</name>
<dbReference type="AlphaFoldDB" id="E5AD75"/>
<feature type="compositionally biased region" description="Basic and acidic residues" evidence="4">
    <location>
        <begin position="356"/>
        <end position="372"/>
    </location>
</feature>
<dbReference type="SMART" id="SM00248">
    <property type="entry name" value="ANK"/>
    <property type="match status" value="2"/>
</dbReference>
<evidence type="ECO:0000313" key="6">
    <source>
        <dbReference type="Proteomes" id="UP000002668"/>
    </source>
</evidence>
<dbReference type="PANTHER" id="PTHR24171:SF9">
    <property type="entry name" value="ANKYRIN REPEAT DOMAIN-CONTAINING PROTEIN 39"/>
    <property type="match status" value="1"/>
</dbReference>
<organism evidence="5 6">
    <name type="scientific">Leptosphaeria maculans (strain JN3 / isolate v23.1.3 / race Av1-4-5-6-7-8)</name>
    <name type="common">Blackleg fungus</name>
    <name type="synonym">Phoma lingam</name>
    <dbReference type="NCBI Taxonomy" id="985895"/>
    <lineage>
        <taxon>Eukaryota</taxon>
        <taxon>Fungi</taxon>
        <taxon>Dikarya</taxon>
        <taxon>Ascomycota</taxon>
        <taxon>Pezizomycotina</taxon>
        <taxon>Dothideomycetes</taxon>
        <taxon>Pleosporomycetidae</taxon>
        <taxon>Pleosporales</taxon>
        <taxon>Pleosporineae</taxon>
        <taxon>Leptosphaeriaceae</taxon>
        <taxon>Plenodomus</taxon>
        <taxon>Plenodomus lingam/Leptosphaeria maculans species complex</taxon>
    </lineage>
</organism>
<evidence type="ECO:0000256" key="2">
    <source>
        <dbReference type="ARBA" id="ARBA00023043"/>
    </source>
</evidence>
<feature type="repeat" description="ANK" evidence="3">
    <location>
        <begin position="277"/>
        <end position="309"/>
    </location>
</feature>
<dbReference type="InterPro" id="IPR002110">
    <property type="entry name" value="Ankyrin_rpt"/>
</dbReference>
<dbReference type="GeneID" id="13290475"/>
<dbReference type="OMA" id="YMADINI"/>
<dbReference type="HOGENOM" id="CLU_627256_0_0_1"/>
<feature type="compositionally biased region" description="Low complexity" evidence="4">
    <location>
        <begin position="191"/>
        <end position="209"/>
    </location>
</feature>
<dbReference type="InParanoid" id="E5AD75"/>
<dbReference type="Proteomes" id="UP000002668">
    <property type="component" value="Genome"/>
</dbReference>
<dbReference type="SUPFAM" id="SSF48403">
    <property type="entry name" value="Ankyrin repeat"/>
    <property type="match status" value="1"/>
</dbReference>
<dbReference type="STRING" id="985895.E5AD75"/>
<dbReference type="InterPro" id="IPR036770">
    <property type="entry name" value="Ankyrin_rpt-contain_sf"/>
</dbReference>
<reference evidence="6" key="1">
    <citation type="journal article" date="2011" name="Nat. Commun.">
        <title>Effector diversification within compartments of the Leptosphaeria maculans genome affected by Repeat-Induced Point mutations.</title>
        <authorList>
            <person name="Rouxel T."/>
            <person name="Grandaubert J."/>
            <person name="Hane J.K."/>
            <person name="Hoede C."/>
            <person name="van de Wouw A.P."/>
            <person name="Couloux A."/>
            <person name="Dominguez V."/>
            <person name="Anthouard V."/>
            <person name="Bally P."/>
            <person name="Bourras S."/>
            <person name="Cozijnsen A.J."/>
            <person name="Ciuffetti L.M."/>
            <person name="Degrave A."/>
            <person name="Dilmaghani A."/>
            <person name="Duret L."/>
            <person name="Fudal I."/>
            <person name="Goodwin S.B."/>
            <person name="Gout L."/>
            <person name="Glaser N."/>
            <person name="Linglin J."/>
            <person name="Kema G.H.J."/>
            <person name="Lapalu N."/>
            <person name="Lawrence C.B."/>
            <person name="May K."/>
            <person name="Meyer M."/>
            <person name="Ollivier B."/>
            <person name="Poulain J."/>
            <person name="Schoch C.L."/>
            <person name="Simon A."/>
            <person name="Spatafora J.W."/>
            <person name="Stachowiak A."/>
            <person name="Turgeon B.G."/>
            <person name="Tyler B.M."/>
            <person name="Vincent D."/>
            <person name="Weissenbach J."/>
            <person name="Amselem J."/>
            <person name="Quesneville H."/>
            <person name="Oliver R.P."/>
            <person name="Wincker P."/>
            <person name="Balesdent M.-H."/>
            <person name="Howlett B.J."/>
        </authorList>
    </citation>
    <scope>NUCLEOTIDE SEQUENCE [LARGE SCALE GENOMIC DNA]</scope>
    <source>
        <strain evidence="6">JN3 / isolate v23.1.3 / race Av1-4-5-6-7-8</strain>
    </source>
</reference>
<evidence type="ECO:0000256" key="4">
    <source>
        <dbReference type="SAM" id="MobiDB-lite"/>
    </source>
</evidence>
<accession>E5AD75</accession>
<proteinExistence type="predicted"/>
<evidence type="ECO:0000256" key="3">
    <source>
        <dbReference type="PROSITE-ProRule" id="PRU00023"/>
    </source>
</evidence>
<dbReference type="Gene3D" id="1.25.40.20">
    <property type="entry name" value="Ankyrin repeat-containing domain"/>
    <property type="match status" value="1"/>
</dbReference>
<feature type="compositionally biased region" description="Polar residues" evidence="4">
    <location>
        <begin position="210"/>
        <end position="227"/>
    </location>
</feature>
<dbReference type="RefSeq" id="XP_003845906.1">
    <property type="nucleotide sequence ID" value="XM_003845858.1"/>
</dbReference>
<evidence type="ECO:0000256" key="1">
    <source>
        <dbReference type="ARBA" id="ARBA00022737"/>
    </source>
</evidence>
<keyword evidence="1" id="KW-0677">Repeat</keyword>
<dbReference type="EMBL" id="FP929139">
    <property type="protein sequence ID" value="CBY02427.1"/>
    <property type="molecule type" value="Genomic_DNA"/>
</dbReference>
<evidence type="ECO:0000313" key="5">
    <source>
        <dbReference type="EMBL" id="CBY02427.1"/>
    </source>
</evidence>